<dbReference type="Pfam" id="PF12686">
    <property type="entry name" value="DUF3800"/>
    <property type="match status" value="1"/>
</dbReference>
<dbReference type="PATRIC" id="fig|264459.3.peg.5026"/>
<protein>
    <submittedName>
        <fullName evidence="1">Uncharacterized protein</fullName>
    </submittedName>
</protein>
<comment type="caution">
    <text evidence="1">The sequence shown here is derived from an EMBL/GenBank/DDBJ whole genome shotgun (WGS) entry which is preliminary data.</text>
</comment>
<name>A0A0Q0J5T9_PSESX</name>
<reference evidence="1 2" key="1">
    <citation type="submission" date="2015-09" db="EMBL/GenBank/DDBJ databases">
        <title>Genome announcement of multiple Pseudomonas syringae strains.</title>
        <authorList>
            <person name="Thakur S."/>
            <person name="Wang P.W."/>
            <person name="Gong Y."/>
            <person name="Weir B.S."/>
            <person name="Guttman D.S."/>
        </authorList>
    </citation>
    <scope>NUCLEOTIDE SEQUENCE [LARGE SCALE GENOMIC DNA]</scope>
    <source>
        <strain evidence="1 2">ICMP16929</strain>
    </source>
</reference>
<dbReference type="EMBL" id="LJRI01000227">
    <property type="protein sequence ID" value="KPZ09232.1"/>
    <property type="molecule type" value="Genomic_DNA"/>
</dbReference>
<evidence type="ECO:0000313" key="1">
    <source>
        <dbReference type="EMBL" id="KPZ09232.1"/>
    </source>
</evidence>
<gene>
    <name evidence="1" type="ORF">ALO94_03137</name>
</gene>
<evidence type="ECO:0000313" key="2">
    <source>
        <dbReference type="Proteomes" id="UP000050384"/>
    </source>
</evidence>
<accession>A0A0Q0J5T9</accession>
<dbReference type="AlphaFoldDB" id="A0A0Q0J5T9"/>
<proteinExistence type="predicted"/>
<dbReference type="Proteomes" id="UP000050384">
    <property type="component" value="Unassembled WGS sequence"/>
</dbReference>
<sequence>MGRTFAFVDESGNHDLNTSKSGSSSFFVICSIIITEKDLPRAYELAEPLRAQHFQTGEIKSSKLKAKDSDRRRKILVDLAELPLKLYFTVVDKRRVYKDGGNQFKQSFIKSVNNLLYERLFNHCQDLHMTVDEHGGPEFQESLRDYVAARYANDLFGDSAFQTKSSKSDVLIQVADFFAGTVAHIYEGKASNEVVEVYKNILRNCTLGLLEWPPKFQPFLPPPMSESAHADYRVHQQALKQADLFLAKIGEHPSEEERLPLCILDYLRFRSEFVSDEYVSTEDIAKHLADRGFPGLGDQKIRSSGIAKLRDCDVIIASATKGYKIPRTRADINDFLELASSQILPLLDRVKKARDVYRLSSVGEYDILAEDQFAEIRKLLLSLEAL</sequence>
<dbReference type="RefSeq" id="WP_057426414.1">
    <property type="nucleotide sequence ID" value="NZ_LJRI01000227.1"/>
</dbReference>
<dbReference type="InterPro" id="IPR024524">
    <property type="entry name" value="DUF3800"/>
</dbReference>
<organism evidence="1 2">
    <name type="scientific">Pseudomonas syringae pv. spinaceae</name>
    <dbReference type="NCBI Taxonomy" id="264459"/>
    <lineage>
        <taxon>Bacteria</taxon>
        <taxon>Pseudomonadati</taxon>
        <taxon>Pseudomonadota</taxon>
        <taxon>Gammaproteobacteria</taxon>
        <taxon>Pseudomonadales</taxon>
        <taxon>Pseudomonadaceae</taxon>
        <taxon>Pseudomonas</taxon>
        <taxon>Pseudomonas syringae</taxon>
    </lineage>
</organism>